<sequence length="84" mass="9532">MLLGDFDPAEKVLLLDDFDPAEKALLLGDFDPAEKVLLLDDFDPTEKVLLLGGRLTSARQHLTTARFFVFLAGYSGYYRMFRQC</sequence>
<dbReference type="AlphaFoldDB" id="A0A510BNW7"/>
<accession>A0A510BNW7</accession>
<proteinExistence type="predicted"/>
<organism evidence="1">
    <name type="scientific">Vibrio alginolyticus</name>
    <dbReference type="NCBI Taxonomy" id="663"/>
    <lineage>
        <taxon>Bacteria</taxon>
        <taxon>Pseudomonadati</taxon>
        <taxon>Pseudomonadota</taxon>
        <taxon>Gammaproteobacteria</taxon>
        <taxon>Vibrionales</taxon>
        <taxon>Vibrionaceae</taxon>
        <taxon>Vibrio</taxon>
    </lineage>
</organism>
<geneLocation type="plasmid" evidence="1">
    <name>pVb1636</name>
</geneLocation>
<dbReference type="EMBL" id="MH548371">
    <property type="protein sequence ID" value="AXQ85529.1"/>
    <property type="molecule type" value="Genomic_DNA"/>
</dbReference>
<keyword evidence="1" id="KW-0614">Plasmid</keyword>
<evidence type="ECO:0000313" key="1">
    <source>
        <dbReference type="EMBL" id="AXQ85529.1"/>
    </source>
</evidence>
<reference evidence="1" key="1">
    <citation type="submission" date="2018-06" db="EMBL/GenBank/DDBJ databases">
        <title>Genetic characterization of a blaCTX-M-14-carrying plasmid in Vibrio alginolyticus.</title>
        <authorList>
            <person name="Zheng Z."/>
            <person name="Li R."/>
            <person name="Chen S."/>
        </authorList>
    </citation>
    <scope>NUCLEOTIDE SEQUENCE</scope>
    <source>
        <strain evidence="1">Vb1636</strain>
        <plasmid evidence="1">pVb1636</plasmid>
    </source>
</reference>
<name>A0A510BNW7_VIBAL</name>
<protein>
    <submittedName>
        <fullName evidence="1">Uncharacterized protein</fullName>
    </submittedName>
</protein>